<reference evidence="1 2" key="1">
    <citation type="journal article" date="2016" name="Nat. Commun.">
        <title>Thousands of microbial genomes shed light on interconnected biogeochemical processes in an aquifer system.</title>
        <authorList>
            <person name="Anantharaman K."/>
            <person name="Brown C.T."/>
            <person name="Hug L.A."/>
            <person name="Sharon I."/>
            <person name="Castelle C.J."/>
            <person name="Probst A.J."/>
            <person name="Thomas B.C."/>
            <person name="Singh A."/>
            <person name="Wilkins M.J."/>
            <person name="Karaoz U."/>
            <person name="Brodie E.L."/>
            <person name="Williams K.H."/>
            <person name="Hubbard S.S."/>
            <person name="Banfield J.F."/>
        </authorList>
    </citation>
    <scope>NUCLEOTIDE SEQUENCE [LARGE SCALE GENOMIC DNA]</scope>
</reference>
<dbReference type="AlphaFoldDB" id="A0A1F4UUS5"/>
<proteinExistence type="predicted"/>
<name>A0A1F4UUS5_UNCKA</name>
<accession>A0A1F4UUS5</accession>
<evidence type="ECO:0000313" key="1">
    <source>
        <dbReference type="EMBL" id="OGC48707.1"/>
    </source>
</evidence>
<gene>
    <name evidence="1" type="ORF">A2W32_02595</name>
</gene>
<evidence type="ECO:0000313" key="2">
    <source>
        <dbReference type="Proteomes" id="UP000177371"/>
    </source>
</evidence>
<organism evidence="1 2">
    <name type="scientific">candidate division WWE3 bacterium RBG_16_37_10</name>
    <dbReference type="NCBI Taxonomy" id="1802610"/>
    <lineage>
        <taxon>Bacteria</taxon>
        <taxon>Katanobacteria</taxon>
    </lineage>
</organism>
<dbReference type="EMBL" id="MEUT01000064">
    <property type="protein sequence ID" value="OGC48707.1"/>
    <property type="molecule type" value="Genomic_DNA"/>
</dbReference>
<comment type="caution">
    <text evidence="1">The sequence shown here is derived from an EMBL/GenBank/DDBJ whole genome shotgun (WGS) entry which is preliminary data.</text>
</comment>
<protein>
    <submittedName>
        <fullName evidence="1">Uncharacterized protein</fullName>
    </submittedName>
</protein>
<sequence length="282" mass="32010">MITSIGPDKVVDAVHGGKDSGESWLDRSSTILRCTVTSPVETALRAITTTVEEKLKRKHEVSDVQKETVSSFIKELDQNYELGIKDIVDVEYNGYGTSFSNWTVKDVEGNYWALKIGREKNVNAAEYDPSDLKFGLFYTACLDITREELGADFIPEPLRVFFVENELDRHSRPTTVVVSPYYKTHGGDPVKLDMTEYSDKEREQLSSQWGKLKAFFSTIEEKYHLIPDLVGYNNLLVVPTENGPQIKIVDFGYISTRFPNLSFLYQSKLKAGYYGHTMDSKV</sequence>
<dbReference type="Proteomes" id="UP000177371">
    <property type="component" value="Unassembled WGS sequence"/>
</dbReference>